<sequence>MTKKEIPKKWKAYQKICFRFAFICFLLFILLMDWSVNPILSQLYYYGPLSTLLDNLVTWVGQELLGISDIIISPYDGEHNDRTYVYLLYTIITVIAVIGSFVWSLVDKKRQNYQQAYYWLTAIIRYYLAFTMFLFALEKFFKTQFPDLGYYTLTERVGDMSPMHLAWAFFGYSYTYNIFMGLAESAALLLLFRRTTTLGALLTMATLSNVIVVNYNYDVHAKMYPTALFLMAFFLILRDVNRIVEFFISEKPVSLPAIKAPKFKQRWMSKAKIILKSAVIGYFMIYLIYDYTNYNKSINEDTSMKAKYLGIYDVNSFIINNDTLSMSDPARWNQIIIGDQLLEAIRFQEDSLAYIKSLAEKNEIIVYGDPTELAVKMQEIYNEKGLSDATWMQMDSILVNRQIASRFRFEIINDSIVHFEGSIKNDSIYLVAKRNGKAINSFRLMKRRFHWINETSYFY</sequence>
<feature type="transmembrane region" description="Helical" evidence="1">
    <location>
        <begin position="16"/>
        <end position="36"/>
    </location>
</feature>
<feature type="transmembrane region" description="Helical" evidence="1">
    <location>
        <begin position="117"/>
        <end position="137"/>
    </location>
</feature>
<evidence type="ECO:0000313" key="3">
    <source>
        <dbReference type="Proteomes" id="UP001203607"/>
    </source>
</evidence>
<organism evidence="2 3">
    <name type="scientific">Flagellimonas spongiicola</name>
    <dbReference type="NCBI Taxonomy" id="2942208"/>
    <lineage>
        <taxon>Bacteria</taxon>
        <taxon>Pseudomonadati</taxon>
        <taxon>Bacteroidota</taxon>
        <taxon>Flavobacteriia</taxon>
        <taxon>Flavobacteriales</taxon>
        <taxon>Flavobacteriaceae</taxon>
        <taxon>Flagellimonas</taxon>
    </lineage>
</organism>
<protein>
    <recommendedName>
        <fullName evidence="4">DoxX family protein</fullName>
    </recommendedName>
</protein>
<feature type="transmembrane region" description="Helical" evidence="1">
    <location>
        <begin position="273"/>
        <end position="289"/>
    </location>
</feature>
<feature type="transmembrane region" description="Helical" evidence="1">
    <location>
        <begin position="198"/>
        <end position="217"/>
    </location>
</feature>
<evidence type="ECO:0000313" key="2">
    <source>
        <dbReference type="EMBL" id="MCL6274931.1"/>
    </source>
</evidence>
<evidence type="ECO:0000256" key="1">
    <source>
        <dbReference type="SAM" id="Phobius"/>
    </source>
</evidence>
<dbReference type="Proteomes" id="UP001203607">
    <property type="component" value="Unassembled WGS sequence"/>
</dbReference>
<evidence type="ECO:0008006" key="4">
    <source>
        <dbReference type="Google" id="ProtNLM"/>
    </source>
</evidence>
<keyword evidence="1" id="KW-0472">Membrane</keyword>
<gene>
    <name evidence="2" type="ORF">M3P19_12995</name>
</gene>
<feature type="transmembrane region" description="Helical" evidence="1">
    <location>
        <begin position="165"/>
        <end position="191"/>
    </location>
</feature>
<dbReference type="EMBL" id="JAMFMA010000003">
    <property type="protein sequence ID" value="MCL6274931.1"/>
    <property type="molecule type" value="Genomic_DNA"/>
</dbReference>
<name>A0ABT0PVB5_9FLAO</name>
<reference evidence="2 3" key="1">
    <citation type="submission" date="2022-05" db="EMBL/GenBank/DDBJ databases">
        <authorList>
            <person name="Park J.-S."/>
        </authorList>
    </citation>
    <scope>NUCLEOTIDE SEQUENCE [LARGE SCALE GENOMIC DNA]</scope>
    <source>
        <strain evidence="2 3">2012CJ35-5</strain>
    </source>
</reference>
<feature type="transmembrane region" description="Helical" evidence="1">
    <location>
        <begin position="84"/>
        <end position="105"/>
    </location>
</feature>
<keyword evidence="1" id="KW-1133">Transmembrane helix</keyword>
<proteinExistence type="predicted"/>
<keyword evidence="3" id="KW-1185">Reference proteome</keyword>
<dbReference type="RefSeq" id="WP_249658119.1">
    <property type="nucleotide sequence ID" value="NZ_JAMFMA010000003.1"/>
</dbReference>
<keyword evidence="1" id="KW-0812">Transmembrane</keyword>
<accession>A0ABT0PVB5</accession>
<comment type="caution">
    <text evidence="2">The sequence shown here is derived from an EMBL/GenBank/DDBJ whole genome shotgun (WGS) entry which is preliminary data.</text>
</comment>
<feature type="transmembrane region" description="Helical" evidence="1">
    <location>
        <begin position="223"/>
        <end position="241"/>
    </location>
</feature>